<dbReference type="InterPro" id="IPR011663">
    <property type="entry name" value="UTRA"/>
</dbReference>
<dbReference type="Proteomes" id="UP000033531">
    <property type="component" value="Unassembled WGS sequence"/>
</dbReference>
<dbReference type="InterPro" id="IPR036388">
    <property type="entry name" value="WH-like_DNA-bd_sf"/>
</dbReference>
<dbReference type="SUPFAM" id="SSF46785">
    <property type="entry name" value="Winged helix' DNA-binding domain"/>
    <property type="match status" value="1"/>
</dbReference>
<dbReference type="GO" id="GO:0045892">
    <property type="term" value="P:negative regulation of DNA-templated transcription"/>
    <property type="evidence" value="ECO:0007669"/>
    <property type="project" value="TreeGrafter"/>
</dbReference>
<accession>A0A0F4LHL1</accession>
<dbReference type="PANTHER" id="PTHR44846:SF1">
    <property type="entry name" value="MANNOSYL-D-GLYCERATE TRANSPORT_METABOLISM SYSTEM REPRESSOR MNGR-RELATED"/>
    <property type="match status" value="1"/>
</dbReference>
<dbReference type="InterPro" id="IPR050679">
    <property type="entry name" value="Bact_HTH_transcr_reg"/>
</dbReference>
<feature type="domain" description="HTH gntR-type" evidence="4">
    <location>
        <begin position="7"/>
        <end position="74"/>
    </location>
</feature>
<keyword evidence="2" id="KW-0238">DNA-binding</keyword>
<dbReference type="AlphaFoldDB" id="A0A0F4LHL1"/>
<dbReference type="SUPFAM" id="SSF64288">
    <property type="entry name" value="Chorismate lyase-like"/>
    <property type="match status" value="1"/>
</dbReference>
<dbReference type="EMBL" id="JXLI01000006">
    <property type="protein sequence ID" value="KJY57823.1"/>
    <property type="molecule type" value="Genomic_DNA"/>
</dbReference>
<name>A0A0F4LHL1_9LACO</name>
<protein>
    <submittedName>
        <fullName evidence="5">GntR family transcriptional regulator</fullName>
    </submittedName>
</protein>
<evidence type="ECO:0000313" key="5">
    <source>
        <dbReference type="EMBL" id="KJY57823.1"/>
    </source>
</evidence>
<dbReference type="SMART" id="SM00345">
    <property type="entry name" value="HTH_GNTR"/>
    <property type="match status" value="1"/>
</dbReference>
<organism evidence="5 6">
    <name type="scientific">Lactobacillus melliventris</name>
    <dbReference type="NCBI Taxonomy" id="1218507"/>
    <lineage>
        <taxon>Bacteria</taxon>
        <taxon>Bacillati</taxon>
        <taxon>Bacillota</taxon>
        <taxon>Bacilli</taxon>
        <taxon>Lactobacillales</taxon>
        <taxon>Lactobacillaceae</taxon>
        <taxon>Lactobacillus</taxon>
    </lineage>
</organism>
<dbReference type="PANTHER" id="PTHR44846">
    <property type="entry name" value="MANNOSYL-D-GLYCERATE TRANSPORT/METABOLISM SYSTEM REPRESSOR MNGR-RELATED"/>
    <property type="match status" value="1"/>
</dbReference>
<dbReference type="GO" id="GO:0003677">
    <property type="term" value="F:DNA binding"/>
    <property type="evidence" value="ECO:0007669"/>
    <property type="project" value="UniProtKB-KW"/>
</dbReference>
<comment type="caution">
    <text evidence="5">The sequence shown here is derived from an EMBL/GenBank/DDBJ whole genome shotgun (WGS) entry which is preliminary data.</text>
</comment>
<sequence length="246" mass="28849">MEKYSKQPIYLKLVAFLKNYIQNNMKKDQKLLSERDISLRLKISRYTVRRALDELEKRGYIYKIHGKGTFVSEKSPLTPLNDIYSFTDHMKAIGKTPQTDLLEFKIFNSDSFLASKFNIKQGEKVIKLKFLRAADKQPMMIERTYLPYEKFSTLTIEQLTQNSLYLIMKANFHQTVRIVNEAIQASLIQAKDAKLLKVSCDAPCLKVKRTSFNNRHIPIEYTYCVARGDQFIYNHNYLHQEKDEIG</sequence>
<dbReference type="SMART" id="SM00866">
    <property type="entry name" value="UTRA"/>
    <property type="match status" value="1"/>
</dbReference>
<dbReference type="HOGENOM" id="CLU_063236_2_1_9"/>
<proteinExistence type="predicted"/>
<gene>
    <name evidence="5" type="ORF">JF74_03260</name>
</gene>
<dbReference type="InterPro" id="IPR028978">
    <property type="entry name" value="Chorismate_lyase_/UTRA_dom_sf"/>
</dbReference>
<dbReference type="PROSITE" id="PS50949">
    <property type="entry name" value="HTH_GNTR"/>
    <property type="match status" value="1"/>
</dbReference>
<keyword evidence="1" id="KW-0805">Transcription regulation</keyword>
<dbReference type="InterPro" id="IPR036390">
    <property type="entry name" value="WH_DNA-bd_sf"/>
</dbReference>
<dbReference type="OrthoDB" id="9815017at2"/>
<dbReference type="Gene3D" id="1.10.10.10">
    <property type="entry name" value="Winged helix-like DNA-binding domain superfamily/Winged helix DNA-binding domain"/>
    <property type="match status" value="1"/>
</dbReference>
<dbReference type="STRING" id="1218507.JF74_03260"/>
<evidence type="ECO:0000313" key="6">
    <source>
        <dbReference type="Proteomes" id="UP000033531"/>
    </source>
</evidence>
<dbReference type="InterPro" id="IPR000524">
    <property type="entry name" value="Tscrpt_reg_HTH_GntR"/>
</dbReference>
<dbReference type="Pfam" id="PF00392">
    <property type="entry name" value="GntR"/>
    <property type="match status" value="1"/>
</dbReference>
<reference evidence="5 6" key="1">
    <citation type="submission" date="2015-01" db="EMBL/GenBank/DDBJ databases">
        <title>Comparative genomics of the lactic acid bacteria isolated from the honey bee gut.</title>
        <authorList>
            <person name="Ellegaard K.M."/>
            <person name="Tamarit D."/>
            <person name="Javelind E."/>
            <person name="Olofsson T."/>
            <person name="Andersson S.G."/>
            <person name="Vasquez A."/>
        </authorList>
    </citation>
    <scope>NUCLEOTIDE SEQUENCE [LARGE SCALE GENOMIC DNA]</scope>
    <source>
        <strain evidence="5 6">Hma8</strain>
    </source>
</reference>
<dbReference type="Pfam" id="PF07702">
    <property type="entry name" value="UTRA"/>
    <property type="match status" value="1"/>
</dbReference>
<dbReference type="RefSeq" id="WP_046324269.1">
    <property type="nucleotide sequence ID" value="NZ_JBHTMT010000006.1"/>
</dbReference>
<dbReference type="Gene3D" id="3.40.1410.10">
    <property type="entry name" value="Chorismate lyase-like"/>
    <property type="match status" value="1"/>
</dbReference>
<dbReference type="PATRIC" id="fig|1218507.3.peg.491"/>
<evidence type="ECO:0000259" key="4">
    <source>
        <dbReference type="PROSITE" id="PS50949"/>
    </source>
</evidence>
<evidence type="ECO:0000256" key="1">
    <source>
        <dbReference type="ARBA" id="ARBA00023015"/>
    </source>
</evidence>
<keyword evidence="3" id="KW-0804">Transcription</keyword>
<dbReference type="GO" id="GO:0003700">
    <property type="term" value="F:DNA-binding transcription factor activity"/>
    <property type="evidence" value="ECO:0007669"/>
    <property type="project" value="InterPro"/>
</dbReference>
<dbReference type="PRINTS" id="PR00035">
    <property type="entry name" value="HTHGNTR"/>
</dbReference>
<evidence type="ECO:0000256" key="2">
    <source>
        <dbReference type="ARBA" id="ARBA00023125"/>
    </source>
</evidence>
<dbReference type="CDD" id="cd07377">
    <property type="entry name" value="WHTH_GntR"/>
    <property type="match status" value="1"/>
</dbReference>
<evidence type="ECO:0000256" key="3">
    <source>
        <dbReference type="ARBA" id="ARBA00023163"/>
    </source>
</evidence>